<organism evidence="10 11">
    <name type="scientific">Rhizocola hellebori</name>
    <dbReference type="NCBI Taxonomy" id="1392758"/>
    <lineage>
        <taxon>Bacteria</taxon>
        <taxon>Bacillati</taxon>
        <taxon>Actinomycetota</taxon>
        <taxon>Actinomycetes</taxon>
        <taxon>Micromonosporales</taxon>
        <taxon>Micromonosporaceae</taxon>
        <taxon>Rhizocola</taxon>
    </lineage>
</organism>
<keyword evidence="3" id="KW-1003">Cell membrane</keyword>
<name>A0A8J3QBA0_9ACTN</name>
<feature type="transmembrane region" description="Helical" evidence="9">
    <location>
        <begin position="90"/>
        <end position="108"/>
    </location>
</feature>
<dbReference type="GO" id="GO:0022857">
    <property type="term" value="F:transmembrane transporter activity"/>
    <property type="evidence" value="ECO:0007669"/>
    <property type="project" value="InterPro"/>
</dbReference>
<evidence type="ECO:0000313" key="10">
    <source>
        <dbReference type="EMBL" id="GIH06692.1"/>
    </source>
</evidence>
<feature type="transmembrane region" description="Helical" evidence="9">
    <location>
        <begin position="58"/>
        <end position="78"/>
    </location>
</feature>
<dbReference type="GO" id="GO:0005886">
    <property type="term" value="C:plasma membrane"/>
    <property type="evidence" value="ECO:0007669"/>
    <property type="project" value="UniProtKB-SubCell"/>
</dbReference>
<evidence type="ECO:0000256" key="4">
    <source>
        <dbReference type="ARBA" id="ARBA00022692"/>
    </source>
</evidence>
<dbReference type="AlphaFoldDB" id="A0A8J3QBA0"/>
<keyword evidence="11" id="KW-1185">Reference proteome</keyword>
<evidence type="ECO:0000256" key="8">
    <source>
        <dbReference type="ARBA" id="ARBA00037998"/>
    </source>
</evidence>
<keyword evidence="2" id="KW-0813">Transport</keyword>
<dbReference type="PANTHER" id="PTHR11795">
    <property type="entry name" value="BRANCHED-CHAIN AMINO ACID TRANSPORT SYSTEM PERMEASE PROTEIN LIVH"/>
    <property type="match status" value="1"/>
</dbReference>
<dbReference type="CDD" id="cd06582">
    <property type="entry name" value="TM_PBP1_LivH_like"/>
    <property type="match status" value="1"/>
</dbReference>
<evidence type="ECO:0000256" key="1">
    <source>
        <dbReference type="ARBA" id="ARBA00004651"/>
    </source>
</evidence>
<proteinExistence type="inferred from homology"/>
<feature type="transmembrane region" description="Helical" evidence="9">
    <location>
        <begin position="6"/>
        <end position="26"/>
    </location>
</feature>
<comment type="subcellular location">
    <subcellularLocation>
        <location evidence="1">Cell membrane</location>
        <topology evidence="1">Multi-pass membrane protein</topology>
    </subcellularLocation>
</comment>
<evidence type="ECO:0000256" key="7">
    <source>
        <dbReference type="ARBA" id="ARBA00023136"/>
    </source>
</evidence>
<evidence type="ECO:0000256" key="9">
    <source>
        <dbReference type="SAM" id="Phobius"/>
    </source>
</evidence>
<evidence type="ECO:0000256" key="5">
    <source>
        <dbReference type="ARBA" id="ARBA00022970"/>
    </source>
</evidence>
<feature type="transmembrane region" description="Helical" evidence="9">
    <location>
        <begin position="182"/>
        <end position="201"/>
    </location>
</feature>
<dbReference type="PANTHER" id="PTHR11795:SF450">
    <property type="entry name" value="ABC TRANSPORTER PERMEASE PROTEIN"/>
    <property type="match status" value="1"/>
</dbReference>
<keyword evidence="5" id="KW-0029">Amino-acid transport</keyword>
<keyword evidence="7 9" id="KW-0472">Membrane</keyword>
<feature type="transmembrane region" description="Helical" evidence="9">
    <location>
        <begin position="33"/>
        <end position="52"/>
    </location>
</feature>
<sequence>MTLIYAGLSLGAVYALVAVGYNIVFIASHSFNFAQAQLMMVGAFVAYLGYVTLKLPTVIVIIMAMTAVMLVAAFEERIAVRPVADHQTQLITTLGFGTVLTGLVQVIWGTQPLQVPFAGGDEVLTFLGGRMFPDELALVVFAVALVVAISAYTQRRLNGLALVAMSQDEEAATLRGVSVRKLTFAAFAVTGLLSGVMGVLIGPKTYAVATLGAALALKGFVALAIGGFGSMYGGLIGGFAVGLVEQHVARYFGSGFSNLSVFAILLLVLLIRPTGLFGRVQERTV</sequence>
<keyword evidence="4 9" id="KW-0812">Transmembrane</keyword>
<dbReference type="EMBL" id="BONY01000029">
    <property type="protein sequence ID" value="GIH06692.1"/>
    <property type="molecule type" value="Genomic_DNA"/>
</dbReference>
<gene>
    <name evidence="10" type="primary">livH_3</name>
    <name evidence="10" type="ORF">Rhe02_47590</name>
</gene>
<dbReference type="RefSeq" id="WP_203910503.1">
    <property type="nucleotide sequence ID" value="NZ_BONY01000029.1"/>
</dbReference>
<comment type="similarity">
    <text evidence="8">Belongs to the binding-protein-dependent transport system permease family. LivHM subfamily.</text>
</comment>
<accession>A0A8J3QBA0</accession>
<dbReference type="GO" id="GO:0006865">
    <property type="term" value="P:amino acid transport"/>
    <property type="evidence" value="ECO:0007669"/>
    <property type="project" value="UniProtKB-KW"/>
</dbReference>
<feature type="transmembrane region" description="Helical" evidence="9">
    <location>
        <begin position="221"/>
        <end position="244"/>
    </location>
</feature>
<evidence type="ECO:0000256" key="2">
    <source>
        <dbReference type="ARBA" id="ARBA00022448"/>
    </source>
</evidence>
<dbReference type="InterPro" id="IPR052157">
    <property type="entry name" value="BCAA_transport_permease"/>
</dbReference>
<feature type="transmembrane region" description="Helical" evidence="9">
    <location>
        <begin position="251"/>
        <end position="271"/>
    </location>
</feature>
<evidence type="ECO:0000256" key="6">
    <source>
        <dbReference type="ARBA" id="ARBA00022989"/>
    </source>
</evidence>
<keyword evidence="6 9" id="KW-1133">Transmembrane helix</keyword>
<comment type="caution">
    <text evidence="10">The sequence shown here is derived from an EMBL/GenBank/DDBJ whole genome shotgun (WGS) entry which is preliminary data.</text>
</comment>
<evidence type="ECO:0000313" key="11">
    <source>
        <dbReference type="Proteomes" id="UP000612899"/>
    </source>
</evidence>
<dbReference type="InterPro" id="IPR001851">
    <property type="entry name" value="ABC_transp_permease"/>
</dbReference>
<reference evidence="10" key="1">
    <citation type="submission" date="2021-01" db="EMBL/GenBank/DDBJ databases">
        <title>Whole genome shotgun sequence of Rhizocola hellebori NBRC 109834.</title>
        <authorList>
            <person name="Komaki H."/>
            <person name="Tamura T."/>
        </authorList>
    </citation>
    <scope>NUCLEOTIDE SEQUENCE</scope>
    <source>
        <strain evidence="10">NBRC 109834</strain>
    </source>
</reference>
<evidence type="ECO:0000256" key="3">
    <source>
        <dbReference type="ARBA" id="ARBA00022475"/>
    </source>
</evidence>
<feature type="transmembrane region" description="Helical" evidence="9">
    <location>
        <begin position="136"/>
        <end position="153"/>
    </location>
</feature>
<dbReference type="Pfam" id="PF02653">
    <property type="entry name" value="BPD_transp_2"/>
    <property type="match status" value="1"/>
</dbReference>
<protein>
    <submittedName>
        <fullName evidence="10">Branched-chain amino acid ABC transporter permease</fullName>
    </submittedName>
</protein>
<dbReference type="Proteomes" id="UP000612899">
    <property type="component" value="Unassembled WGS sequence"/>
</dbReference>